<reference evidence="4" key="1">
    <citation type="submission" date="2023-06" db="EMBL/GenBank/DDBJ databases">
        <authorList>
            <consortium name="Lawrence Berkeley National Laboratory"/>
            <person name="Ahrendt S."/>
            <person name="Sahu N."/>
            <person name="Indic B."/>
            <person name="Wong-Bajracharya J."/>
            <person name="Merenyi Z."/>
            <person name="Ke H.-M."/>
            <person name="Monk M."/>
            <person name="Kocsube S."/>
            <person name="Drula E."/>
            <person name="Lipzen A."/>
            <person name="Balint B."/>
            <person name="Henrissat B."/>
            <person name="Andreopoulos B."/>
            <person name="Martin F.M."/>
            <person name="Harder C.B."/>
            <person name="Rigling D."/>
            <person name="Ford K.L."/>
            <person name="Foster G.D."/>
            <person name="Pangilinan J."/>
            <person name="Papanicolaou A."/>
            <person name="Barry K."/>
            <person name="LaButti K."/>
            <person name="Viragh M."/>
            <person name="Koriabine M."/>
            <person name="Yan M."/>
            <person name="Riley R."/>
            <person name="Champramary S."/>
            <person name="Plett K.L."/>
            <person name="Tsai I.J."/>
            <person name="Slot J."/>
            <person name="Sipos G."/>
            <person name="Plett J."/>
            <person name="Nagy L.G."/>
            <person name="Grigoriev I.V."/>
        </authorList>
    </citation>
    <scope>NUCLEOTIDE SEQUENCE</scope>
    <source>
        <strain evidence="4">HWK02</strain>
    </source>
</reference>
<dbReference type="AlphaFoldDB" id="A0AA39QBC1"/>
<feature type="compositionally biased region" description="Pro residues" evidence="1">
    <location>
        <begin position="365"/>
        <end position="382"/>
    </location>
</feature>
<keyword evidence="2" id="KW-0472">Membrane</keyword>
<keyword evidence="5" id="KW-1185">Reference proteome</keyword>
<keyword evidence="2" id="KW-0812">Transmembrane</keyword>
<name>A0AA39QBC1_9AGAR</name>
<keyword evidence="2" id="KW-1133">Transmembrane helix</keyword>
<accession>A0AA39QBC1</accession>
<gene>
    <name evidence="4" type="ORF">EDD18DRAFT_1071091</name>
</gene>
<proteinExistence type="predicted"/>
<comment type="caution">
    <text evidence="4">The sequence shown here is derived from an EMBL/GenBank/DDBJ whole genome shotgun (WGS) entry which is preliminary data.</text>
</comment>
<feature type="region of interest" description="Disordered" evidence="1">
    <location>
        <begin position="401"/>
        <end position="420"/>
    </location>
</feature>
<feature type="compositionally biased region" description="Polar residues" evidence="1">
    <location>
        <begin position="406"/>
        <end position="420"/>
    </location>
</feature>
<protein>
    <submittedName>
        <fullName evidence="4">Uncharacterized protein</fullName>
    </submittedName>
</protein>
<feature type="transmembrane region" description="Helical" evidence="2">
    <location>
        <begin position="272"/>
        <end position="294"/>
    </location>
</feature>
<evidence type="ECO:0000256" key="3">
    <source>
        <dbReference type="SAM" id="SignalP"/>
    </source>
</evidence>
<evidence type="ECO:0000256" key="1">
    <source>
        <dbReference type="SAM" id="MobiDB-lite"/>
    </source>
</evidence>
<feature type="chain" id="PRO_5041287177" evidence="3">
    <location>
        <begin position="29"/>
        <end position="420"/>
    </location>
</feature>
<keyword evidence="3" id="KW-0732">Signal</keyword>
<evidence type="ECO:0000256" key="2">
    <source>
        <dbReference type="SAM" id="Phobius"/>
    </source>
</evidence>
<feature type="signal peptide" evidence="3">
    <location>
        <begin position="1"/>
        <end position="28"/>
    </location>
</feature>
<evidence type="ECO:0000313" key="5">
    <source>
        <dbReference type="Proteomes" id="UP001175228"/>
    </source>
</evidence>
<dbReference type="EMBL" id="JAUEPU010000010">
    <property type="protein sequence ID" value="KAK0498980.1"/>
    <property type="molecule type" value="Genomic_DNA"/>
</dbReference>
<dbReference type="Gene3D" id="2.60.120.260">
    <property type="entry name" value="Galactose-binding domain-like"/>
    <property type="match status" value="1"/>
</dbReference>
<feature type="region of interest" description="Disordered" evidence="1">
    <location>
        <begin position="338"/>
        <end position="384"/>
    </location>
</feature>
<feature type="compositionally biased region" description="Acidic residues" evidence="1">
    <location>
        <begin position="82"/>
        <end position="106"/>
    </location>
</feature>
<feature type="region of interest" description="Disordered" evidence="1">
    <location>
        <begin position="77"/>
        <end position="135"/>
    </location>
</feature>
<organism evidence="4 5">
    <name type="scientific">Armillaria luteobubalina</name>
    <dbReference type="NCBI Taxonomy" id="153913"/>
    <lineage>
        <taxon>Eukaryota</taxon>
        <taxon>Fungi</taxon>
        <taxon>Dikarya</taxon>
        <taxon>Basidiomycota</taxon>
        <taxon>Agaricomycotina</taxon>
        <taxon>Agaricomycetes</taxon>
        <taxon>Agaricomycetidae</taxon>
        <taxon>Agaricales</taxon>
        <taxon>Marasmiineae</taxon>
        <taxon>Physalacriaceae</taxon>
        <taxon>Armillaria</taxon>
    </lineage>
</organism>
<sequence length="420" mass="45287">MFSRSQYLRSFYLGFFLVLSFASHPTNGGSVNVTVDDTDFLITYSPAEAWYTKDTVCSSCLKVDLGQVDVFENTYHGASLTEDPDDKEGQDEDNNSNDQTENDENPDYPSQNTTRRGRNHSILDSDAGDSDDTPVTAQFTFNGTAIYIYCIQPEGFSSVSPTAMNLTFTLDNQLVGTYIHETSNTTAEPTPHFNVFSKKNLTPSPHVLQASLGVNSVFLIDYMIYTKNDLVSQGSGSQTAGVEYVFYLSLWIDLFNILTARTPKNHVSTFEAAIGGSVGVLATLALCIFLSIYGRRRLAARRDRRERAEIAAAAPLMIGPAPFIPRYFPGTVPPPYAPSAASSAQGDTHHSSGTEDMLNYADVPPSTPPPQDPQSLGLPPPSFAEAIADTSASVRILIPGAGSAEATGTTLPSANSDAPT</sequence>
<dbReference type="Proteomes" id="UP001175228">
    <property type="component" value="Unassembled WGS sequence"/>
</dbReference>
<evidence type="ECO:0000313" key="4">
    <source>
        <dbReference type="EMBL" id="KAK0498980.1"/>
    </source>
</evidence>